<dbReference type="GO" id="GO:0005789">
    <property type="term" value="C:endoplasmic reticulum membrane"/>
    <property type="evidence" value="ECO:0007669"/>
    <property type="project" value="UniProtKB-SubCell"/>
</dbReference>
<protein>
    <recommendedName>
        <fullName evidence="5 14">Dol-P-Glc:Glc(2)Man(9)GlcNAc(2)-PP-Dol alpha-1,2-glucosyltransferase</fullName>
        <ecNumber evidence="4 14">2.4.1.256</ecNumber>
    </recommendedName>
</protein>
<keyword evidence="6 14" id="KW-0328">Glycosyltransferase</keyword>
<evidence type="ECO:0000256" key="11">
    <source>
        <dbReference type="ARBA" id="ARBA00023136"/>
    </source>
</evidence>
<evidence type="ECO:0000256" key="6">
    <source>
        <dbReference type="ARBA" id="ARBA00022676"/>
    </source>
</evidence>
<feature type="transmembrane region" description="Helical" evidence="14">
    <location>
        <begin position="80"/>
        <end position="100"/>
    </location>
</feature>
<name>A0A9N9RPD5_9DIPT</name>
<dbReference type="InterPro" id="IPR016900">
    <property type="entry name" value="Alg10"/>
</dbReference>
<evidence type="ECO:0000256" key="13">
    <source>
        <dbReference type="ARBA" id="ARBA00048064"/>
    </source>
</evidence>
<evidence type="ECO:0000256" key="12">
    <source>
        <dbReference type="ARBA" id="ARBA00044727"/>
    </source>
</evidence>
<evidence type="ECO:0000256" key="9">
    <source>
        <dbReference type="ARBA" id="ARBA00022824"/>
    </source>
</evidence>
<dbReference type="GO" id="GO:0106073">
    <property type="term" value="F:dolichyl pyrophosphate Glc2Man9GlcNAc2 alpha-1,2-glucosyltransferase activity"/>
    <property type="evidence" value="ECO:0007669"/>
    <property type="project" value="UniProtKB-UniRule"/>
</dbReference>
<evidence type="ECO:0000256" key="3">
    <source>
        <dbReference type="ARBA" id="ARBA00010600"/>
    </source>
</evidence>
<keyword evidence="8 14" id="KW-0812">Transmembrane</keyword>
<feature type="transmembrane region" description="Helical" evidence="14">
    <location>
        <begin position="267"/>
        <end position="286"/>
    </location>
</feature>
<comment type="pathway">
    <text evidence="2">Protein modification; protein glycosylation.</text>
</comment>
<comment type="catalytic activity">
    <reaction evidence="13">
        <text>an alpha-D-Glc-(1-&gt;3)-alpha-D-Glc-(1-&gt;3)-alpha-D-Man-(1-&gt;2)-alpha-D-Man-(1-&gt;2)-alpha-D-Man-(1-&gt;3)-[alpha-D-Man-(1-&gt;2)-alpha-D-Man-(1-&gt;3)-[alpha-D-Man-(1-&gt;2)-alpha-D-Man-(1-&gt;6)]-alpha-D-Man-(1-&gt;6)]-beta-D-Man-(1-&gt;4)-beta-D-GlcNAc-(1-&gt;4)-alpha-D-GlcNAc-diphospho-di-trans,poly-cis-dolichol + a di-trans,poly-cis-dolichyl beta-D-glucosyl phosphate = a alpha-D-Glc-(1-&gt;2)-alpha-D-Glc-(1-&gt;3)-alpha-D-Glc-(1-&gt;3)-alpha-D-Man-(1-&gt;2)-alpha-D-Man-(1-&gt;2)-alpha-D-Man-(1-&gt;3)-[alpha-D-Man-(1-&gt;2)-alpha-D-Man-(1-&gt;3)-[alpha-D-Man-(1-&gt;2)-alpha-D-Man-(1-&gt;6)]-alpha-D-Man-(1-&gt;6)]-beta-D-Man-(1-&gt;4)-beta-D-GlcNAc-(1-&gt;4)-alpha-D-GlcNAc-diphospho-di-trans,poly-cis-dolichol + a di-trans,poly-cis-dolichyl phosphate + H(+)</text>
        <dbReference type="Rhea" id="RHEA:29543"/>
        <dbReference type="Rhea" id="RHEA-COMP:19498"/>
        <dbReference type="Rhea" id="RHEA-COMP:19502"/>
        <dbReference type="Rhea" id="RHEA-COMP:19512"/>
        <dbReference type="Rhea" id="RHEA-COMP:19522"/>
        <dbReference type="ChEBI" id="CHEBI:15378"/>
        <dbReference type="ChEBI" id="CHEBI:57525"/>
        <dbReference type="ChEBI" id="CHEBI:57683"/>
        <dbReference type="ChEBI" id="CHEBI:132522"/>
        <dbReference type="ChEBI" id="CHEBI:132523"/>
        <dbReference type="EC" id="2.4.1.256"/>
    </reaction>
    <physiologicalReaction direction="left-to-right" evidence="13">
        <dbReference type="Rhea" id="RHEA:29544"/>
    </physiologicalReaction>
</comment>
<feature type="transmembrane region" description="Helical" evidence="14">
    <location>
        <begin position="344"/>
        <end position="361"/>
    </location>
</feature>
<dbReference type="GO" id="GO:0006488">
    <property type="term" value="P:dolichol-linked oligosaccharide biosynthetic process"/>
    <property type="evidence" value="ECO:0007669"/>
    <property type="project" value="UniProtKB-UniRule"/>
</dbReference>
<dbReference type="Pfam" id="PF04922">
    <property type="entry name" value="DIE2_ALG10"/>
    <property type="match status" value="1"/>
</dbReference>
<keyword evidence="11 14" id="KW-0472">Membrane</keyword>
<keyword evidence="9" id="KW-0256">Endoplasmic reticulum</keyword>
<dbReference type="OrthoDB" id="4769at2759"/>
<dbReference type="PIRSF" id="PIRSF028810">
    <property type="entry name" value="Alpha1_2_glucosyltferase_Alg10"/>
    <property type="match status" value="1"/>
</dbReference>
<evidence type="ECO:0000313" key="16">
    <source>
        <dbReference type="Proteomes" id="UP001153620"/>
    </source>
</evidence>
<evidence type="ECO:0000256" key="5">
    <source>
        <dbReference type="ARBA" id="ARBA00018512"/>
    </source>
</evidence>
<evidence type="ECO:0000256" key="4">
    <source>
        <dbReference type="ARBA" id="ARBA00011967"/>
    </source>
</evidence>
<evidence type="ECO:0000256" key="8">
    <source>
        <dbReference type="ARBA" id="ARBA00022692"/>
    </source>
</evidence>
<keyword evidence="7" id="KW-0808">Transferase</keyword>
<keyword evidence="16" id="KW-1185">Reference proteome</keyword>
<dbReference type="Proteomes" id="UP001153620">
    <property type="component" value="Chromosome 1"/>
</dbReference>
<dbReference type="EMBL" id="OU895877">
    <property type="protein sequence ID" value="CAG9801046.1"/>
    <property type="molecule type" value="Genomic_DNA"/>
</dbReference>
<accession>A0A9N9RPD5</accession>
<dbReference type="AlphaFoldDB" id="A0A9N9RPD5"/>
<comment type="function">
    <text evidence="12">Dol-P-Glc:Glc(2)Man(9)GlcNAc(2)-PP-Dol alpha-1,2-glucosyltransferase that operates in the biosynthetic pathway of dolichol-linked oligosaccharides, the glycan precursors employed in protein asparagine (N)-glycosylation. The assembly of dolichol-linked oligosaccharides begins on the cytosolic side of the endoplasmic reticulum membrane and finishes in its lumen. The sequential addition of sugars to dolichol pyrophosphate produces dolichol-linked oligosaccharides containing fourteen sugars, including two GlcNAcs, nine mannoses and three glucoses. Once assembled, the oligosaccharide is transferred from the lipid to nascent proteins by oligosaccharyltransferases. In the lumen of the endoplasmic reticulum, adds the third and last glucose residue from dolichyl phosphate glucose (Dol-P-Glc) onto the lipid-linked oligosaccharide intermediate Glc(2)Man(9)GlcNAc(2)-PP-Dol to produce Glc(3)Man(9)GlcNAc(2)-PP-Dol.</text>
</comment>
<evidence type="ECO:0000256" key="1">
    <source>
        <dbReference type="ARBA" id="ARBA00004477"/>
    </source>
</evidence>
<dbReference type="PANTHER" id="PTHR12989:SF10">
    <property type="entry name" value="DOL-P-GLC:GLC(2)MAN(9)GLCNAC(2)-PP-DOL ALPHA-1,2-GLUCOSYLTRANSFERASE-RELATED"/>
    <property type="match status" value="1"/>
</dbReference>
<proteinExistence type="inferred from homology"/>
<reference evidence="15" key="1">
    <citation type="submission" date="2022-01" db="EMBL/GenBank/DDBJ databases">
        <authorList>
            <person name="King R."/>
        </authorList>
    </citation>
    <scope>NUCLEOTIDE SEQUENCE</scope>
</reference>
<feature type="transmembrane region" description="Helical" evidence="14">
    <location>
        <begin position="7"/>
        <end position="26"/>
    </location>
</feature>
<feature type="transmembrane region" description="Helical" evidence="14">
    <location>
        <begin position="154"/>
        <end position="179"/>
    </location>
</feature>
<comment type="caution">
    <text evidence="14">Lacks conserved residue(s) required for the propagation of feature annotation.</text>
</comment>
<dbReference type="EC" id="2.4.1.256" evidence="4 14"/>
<evidence type="ECO:0000256" key="14">
    <source>
        <dbReference type="PIRNR" id="PIRNR028810"/>
    </source>
</evidence>
<feature type="transmembrane region" description="Helical" evidence="14">
    <location>
        <begin position="230"/>
        <end position="247"/>
    </location>
</feature>
<comment type="similarity">
    <text evidence="3 14">Belongs to the ALG10 glucosyltransferase family.</text>
</comment>
<evidence type="ECO:0000313" key="15">
    <source>
        <dbReference type="EMBL" id="CAG9801046.1"/>
    </source>
</evidence>
<evidence type="ECO:0000256" key="7">
    <source>
        <dbReference type="ARBA" id="ARBA00022679"/>
    </source>
</evidence>
<gene>
    <name evidence="15" type="ORF">CHIRRI_LOCUS3981</name>
</gene>
<sequence>MERSWFKYRILLIYTIISVVILNGIYDVSKSVIDELFHVEQGLNYCYGFFQEWNPKITTLPGLYLLTLLTPRCSLYNLRMIPLVCSVINFYLIYGIRLMLIDDKNDRGRLKVLIDTMSIATLPPLYFFSFVYYTDVPSMTSILLTFYFALKEKYQLSSIFGLFSFLMRQTNIVWVAGIFGTSVINDMMKEIYPKIKLEESTFSQLLFSIKTHLKQPRMLFKLIGQTIKKYYGYILVIIKFLIFLVKNGSLVVGDKTAHPATLHLSQALYFSLFTLIFGFSLWFHNIWSFIKQIRNKRFVISIISIAILMALIIRYNTIVHPYLLADNRHYTFYVWNRLYGRNEYMRYLLIPVYIFGMYVICKSLHGSIGFKLFYIISTLLTFCLQGLVEVRYFLIPFVILRLFRKDVVKKWTFIEFLINVFLNYVTIKIFHTIQIKWPDFDEPQRIIW</sequence>
<dbReference type="PANTHER" id="PTHR12989">
    <property type="entry name" value="ALPHA-1,2-GLUCOSYLTRANSFERASE ALG10"/>
    <property type="match status" value="1"/>
</dbReference>
<organism evidence="15 16">
    <name type="scientific">Chironomus riparius</name>
    <dbReference type="NCBI Taxonomy" id="315576"/>
    <lineage>
        <taxon>Eukaryota</taxon>
        <taxon>Metazoa</taxon>
        <taxon>Ecdysozoa</taxon>
        <taxon>Arthropoda</taxon>
        <taxon>Hexapoda</taxon>
        <taxon>Insecta</taxon>
        <taxon>Pterygota</taxon>
        <taxon>Neoptera</taxon>
        <taxon>Endopterygota</taxon>
        <taxon>Diptera</taxon>
        <taxon>Nematocera</taxon>
        <taxon>Chironomoidea</taxon>
        <taxon>Chironomidae</taxon>
        <taxon>Chironominae</taxon>
        <taxon>Chironomus</taxon>
    </lineage>
</organism>
<evidence type="ECO:0000256" key="10">
    <source>
        <dbReference type="ARBA" id="ARBA00022989"/>
    </source>
</evidence>
<reference evidence="15" key="2">
    <citation type="submission" date="2022-10" db="EMBL/GenBank/DDBJ databases">
        <authorList>
            <consortium name="ENA_rothamsted_submissions"/>
            <consortium name="culmorum"/>
            <person name="King R."/>
        </authorList>
    </citation>
    <scope>NUCLEOTIDE SEQUENCE</scope>
</reference>
<feature type="transmembrane region" description="Helical" evidence="14">
    <location>
        <begin position="298"/>
        <end position="324"/>
    </location>
</feature>
<keyword evidence="10 14" id="KW-1133">Transmembrane helix</keyword>
<comment type="subcellular location">
    <subcellularLocation>
        <location evidence="1">Endoplasmic reticulum membrane</location>
        <topology evidence="1">Multi-pass membrane protein</topology>
    </subcellularLocation>
</comment>
<feature type="transmembrane region" description="Helical" evidence="14">
    <location>
        <begin position="373"/>
        <end position="399"/>
    </location>
</feature>
<evidence type="ECO:0000256" key="2">
    <source>
        <dbReference type="ARBA" id="ARBA00004922"/>
    </source>
</evidence>